<keyword evidence="2" id="KW-1185">Reference proteome</keyword>
<keyword evidence="1" id="KW-0732">Signal</keyword>
<dbReference type="KEGG" id="nss:113430198"/>
<proteinExistence type="predicted"/>
<dbReference type="RefSeq" id="XP_026548450.1">
    <property type="nucleotide sequence ID" value="XM_026692665.1"/>
</dbReference>
<protein>
    <submittedName>
        <fullName evidence="3">Epiphycan</fullName>
    </submittedName>
</protein>
<evidence type="ECO:0000313" key="2">
    <source>
        <dbReference type="Proteomes" id="UP000504612"/>
    </source>
</evidence>
<evidence type="ECO:0000256" key="1">
    <source>
        <dbReference type="SAM" id="SignalP"/>
    </source>
</evidence>
<sequence>MKAFAGILMGYFIFDSIMAAPTMSSVTDVSETYEFEDLENLHDHDEELYIDQEQDMIDLYHLYITSNNLDHIPVPLPESLQSLRLQNCEFFIAVKQ</sequence>
<accession>A0A6J1VZQ9</accession>
<gene>
    <name evidence="3" type="primary">EPYC</name>
</gene>
<dbReference type="CTD" id="1833"/>
<reference evidence="3" key="1">
    <citation type="submission" date="2025-08" db="UniProtKB">
        <authorList>
            <consortium name="RefSeq"/>
        </authorList>
    </citation>
    <scope>IDENTIFICATION</scope>
</reference>
<feature type="signal peptide" evidence="1">
    <location>
        <begin position="1"/>
        <end position="19"/>
    </location>
</feature>
<name>A0A6J1VZQ9_9SAUR</name>
<dbReference type="Proteomes" id="UP000504612">
    <property type="component" value="Unplaced"/>
</dbReference>
<feature type="chain" id="PRO_5026820845" evidence="1">
    <location>
        <begin position="20"/>
        <end position="96"/>
    </location>
</feature>
<dbReference type="AlphaFoldDB" id="A0A6J1VZQ9"/>
<dbReference type="GeneID" id="113430198"/>
<evidence type="ECO:0000313" key="3">
    <source>
        <dbReference type="RefSeq" id="XP_026548450.1"/>
    </source>
</evidence>
<organism evidence="2 3">
    <name type="scientific">Notechis scutatus</name>
    <name type="common">mainland tiger snake</name>
    <dbReference type="NCBI Taxonomy" id="8663"/>
    <lineage>
        <taxon>Eukaryota</taxon>
        <taxon>Metazoa</taxon>
        <taxon>Chordata</taxon>
        <taxon>Craniata</taxon>
        <taxon>Vertebrata</taxon>
        <taxon>Euteleostomi</taxon>
        <taxon>Lepidosauria</taxon>
        <taxon>Squamata</taxon>
        <taxon>Bifurcata</taxon>
        <taxon>Unidentata</taxon>
        <taxon>Episquamata</taxon>
        <taxon>Toxicofera</taxon>
        <taxon>Serpentes</taxon>
        <taxon>Colubroidea</taxon>
        <taxon>Elapidae</taxon>
        <taxon>Hydrophiinae</taxon>
        <taxon>Notechis</taxon>
    </lineage>
</organism>